<accession>A0ABU5S3F5</accession>
<organism evidence="3 4">
    <name type="scientific">Arcicella gelida</name>
    <dbReference type="NCBI Taxonomy" id="2984195"/>
    <lineage>
        <taxon>Bacteria</taxon>
        <taxon>Pseudomonadati</taxon>
        <taxon>Bacteroidota</taxon>
        <taxon>Cytophagia</taxon>
        <taxon>Cytophagales</taxon>
        <taxon>Flectobacillaceae</taxon>
        <taxon>Arcicella</taxon>
    </lineage>
</organism>
<keyword evidence="1" id="KW-0051">Antiviral defense</keyword>
<dbReference type="Pfam" id="PF03787">
    <property type="entry name" value="RAMPs"/>
    <property type="match status" value="1"/>
</dbReference>
<keyword evidence="4" id="KW-1185">Reference proteome</keyword>
<evidence type="ECO:0000259" key="2">
    <source>
        <dbReference type="Pfam" id="PF03787"/>
    </source>
</evidence>
<dbReference type="EMBL" id="JAYGIL010000008">
    <property type="protein sequence ID" value="MEA5402997.1"/>
    <property type="molecule type" value="Genomic_DNA"/>
</dbReference>
<comment type="caution">
    <text evidence="3">The sequence shown here is derived from an EMBL/GenBank/DDBJ whole genome shotgun (WGS) entry which is preliminary data.</text>
</comment>
<evidence type="ECO:0000256" key="1">
    <source>
        <dbReference type="ARBA" id="ARBA00023118"/>
    </source>
</evidence>
<dbReference type="InterPro" id="IPR005537">
    <property type="entry name" value="RAMP_III_fam"/>
</dbReference>
<name>A0ABU5S3F5_9BACT</name>
<dbReference type="RefSeq" id="WP_323328095.1">
    <property type="nucleotide sequence ID" value="NZ_JAYGIL010000008.1"/>
</dbReference>
<reference evidence="3 4" key="1">
    <citation type="submission" date="2023-12" db="EMBL/GenBank/DDBJ databases">
        <title>Novel species of the genus Arcicella isolated from rivers.</title>
        <authorList>
            <person name="Lu H."/>
        </authorList>
    </citation>
    <scope>NUCLEOTIDE SEQUENCE [LARGE SCALE GENOMIC DNA]</scope>
    <source>
        <strain evidence="3 4">DC2W</strain>
    </source>
</reference>
<evidence type="ECO:0000313" key="3">
    <source>
        <dbReference type="EMBL" id="MEA5402997.1"/>
    </source>
</evidence>
<dbReference type="Proteomes" id="UP001303899">
    <property type="component" value="Unassembled WGS sequence"/>
</dbReference>
<dbReference type="NCBIfam" id="TIGR01894">
    <property type="entry name" value="cas_TM1795_cmr1"/>
    <property type="match status" value="1"/>
</dbReference>
<gene>
    <name evidence="3" type="primary">cmr1</name>
    <name evidence="3" type="ORF">VB776_08730</name>
</gene>
<evidence type="ECO:0000313" key="4">
    <source>
        <dbReference type="Proteomes" id="UP001303899"/>
    </source>
</evidence>
<dbReference type="InterPro" id="IPR007522">
    <property type="entry name" value="CRISPR-assoc_prot_TM1795"/>
</dbReference>
<protein>
    <submittedName>
        <fullName evidence="3">Type III-B CRISPR module RAMP protein Cmr1</fullName>
    </submittedName>
</protein>
<sequence>MQTITFTCEVITPMFLAGADGTTPELRPASIKGALRFWWRAMNGHLPIDEMRKLEGEIFGSTQQRSKIIIRTELITPKYDNINKSETLHGRDYLMYSVFMNEKKAITSGSFKVVLSSIDKEALLEATYCFWLLSNIGALGTRSRRGCGRFIIQTYTNNKYDFKFNNTSNNLIEHSEYLRQGLNTIKKHFGTNSVDTKTLYPNFQNYSIYIIDNGCNKAEDALNNIGELYMNFRRRRQPDYDSVKEYIVNGTEHQTIEKASFGLPISYRYSSLKKSALIEGGNKVTRSASSLMIEIIKVGEKFYPILINFNSQLLESGVSLKLSSKEQKKAVYPNIPTTNLKNDFITSINGKISI</sequence>
<proteinExistence type="predicted"/>
<feature type="domain" description="CRISPR type III-associated protein" evidence="2">
    <location>
        <begin position="7"/>
        <end position="150"/>
    </location>
</feature>